<keyword evidence="5" id="KW-0560">Oxidoreductase</keyword>
<evidence type="ECO:0000256" key="9">
    <source>
        <dbReference type="ARBA" id="ARBA00034328"/>
    </source>
</evidence>
<name>A0A5N5E1L9_RHOER</name>
<gene>
    <name evidence="17" type="ORF">BS297_27295</name>
</gene>
<dbReference type="InterPro" id="IPR006091">
    <property type="entry name" value="Acyl-CoA_Oxase/DH_mid-dom"/>
</dbReference>
<dbReference type="GO" id="GO:0004497">
    <property type="term" value="F:monooxygenase activity"/>
    <property type="evidence" value="ECO:0007669"/>
    <property type="project" value="UniProtKB-KW"/>
</dbReference>
<dbReference type="InterPro" id="IPR036250">
    <property type="entry name" value="AcylCo_DH-like_C"/>
</dbReference>
<dbReference type="Gene3D" id="2.40.110.10">
    <property type="entry name" value="Butyryl-CoA Dehydrogenase, subunit A, domain 2"/>
    <property type="match status" value="1"/>
</dbReference>
<evidence type="ECO:0000256" key="11">
    <source>
        <dbReference type="ARBA" id="ARBA00047859"/>
    </source>
</evidence>
<evidence type="ECO:0000313" key="17">
    <source>
        <dbReference type="EMBL" id="KAB2582124.1"/>
    </source>
</evidence>
<evidence type="ECO:0000256" key="6">
    <source>
        <dbReference type="ARBA" id="ARBA00023033"/>
    </source>
</evidence>
<dbReference type="EC" id="1.14.14.21" evidence="9"/>
<keyword evidence="3" id="KW-0288">FMN</keyword>
<dbReference type="GO" id="GO:0006552">
    <property type="term" value="P:L-leucine catabolic process"/>
    <property type="evidence" value="ECO:0007669"/>
    <property type="project" value="TreeGrafter"/>
</dbReference>
<evidence type="ECO:0000256" key="1">
    <source>
        <dbReference type="ARBA" id="ARBA00004496"/>
    </source>
</evidence>
<dbReference type="SUPFAM" id="SSF56645">
    <property type="entry name" value="Acyl-CoA dehydrogenase NM domain-like"/>
    <property type="match status" value="1"/>
</dbReference>
<dbReference type="InterPro" id="IPR037069">
    <property type="entry name" value="AcylCoA_DH/ox_N_sf"/>
</dbReference>
<comment type="catalytic activity">
    <reaction evidence="12">
        <text>dibenzothiophene 5-oxide + FMNH2 + O2 = dibenzothiophene 5,5-dioxide + FMN + H2O + H(+)</text>
        <dbReference type="Rhea" id="RHEA:49080"/>
        <dbReference type="ChEBI" id="CHEBI:15377"/>
        <dbReference type="ChEBI" id="CHEBI:15378"/>
        <dbReference type="ChEBI" id="CHEBI:15379"/>
        <dbReference type="ChEBI" id="CHEBI:23683"/>
        <dbReference type="ChEBI" id="CHEBI:57618"/>
        <dbReference type="ChEBI" id="CHEBI:58210"/>
        <dbReference type="ChEBI" id="CHEBI:90356"/>
    </reaction>
</comment>
<comment type="catalytic activity">
    <reaction evidence="11">
        <text>dibenzothiophene + FMNH2 + O2 = dibenzothiophene 5-oxide + FMN + H2O + H(+)</text>
        <dbReference type="Rhea" id="RHEA:49076"/>
        <dbReference type="ChEBI" id="CHEBI:15377"/>
        <dbReference type="ChEBI" id="CHEBI:15378"/>
        <dbReference type="ChEBI" id="CHEBI:15379"/>
        <dbReference type="ChEBI" id="CHEBI:23681"/>
        <dbReference type="ChEBI" id="CHEBI:23683"/>
        <dbReference type="ChEBI" id="CHEBI:57618"/>
        <dbReference type="ChEBI" id="CHEBI:58210"/>
    </reaction>
</comment>
<keyword evidence="2" id="KW-0285">Flavoprotein</keyword>
<evidence type="ECO:0000256" key="12">
    <source>
        <dbReference type="ARBA" id="ARBA00048445"/>
    </source>
</evidence>
<evidence type="ECO:0000256" key="13">
    <source>
        <dbReference type="ARBA" id="ARBA00049456"/>
    </source>
</evidence>
<dbReference type="PANTHER" id="PTHR43884">
    <property type="entry name" value="ACYL-COA DEHYDROGENASE"/>
    <property type="match status" value="1"/>
</dbReference>
<evidence type="ECO:0000259" key="14">
    <source>
        <dbReference type="Pfam" id="PF02770"/>
    </source>
</evidence>
<dbReference type="AlphaFoldDB" id="A0A5N5E1L9"/>
<evidence type="ECO:0000256" key="3">
    <source>
        <dbReference type="ARBA" id="ARBA00022643"/>
    </source>
</evidence>
<evidence type="ECO:0000259" key="15">
    <source>
        <dbReference type="Pfam" id="PF02771"/>
    </source>
</evidence>
<dbReference type="Gene3D" id="1.10.540.10">
    <property type="entry name" value="Acyl-CoA dehydrogenase/oxidase, N-terminal domain"/>
    <property type="match status" value="1"/>
</dbReference>
<dbReference type="SUPFAM" id="SSF47203">
    <property type="entry name" value="Acyl-CoA dehydrogenase C-terminal domain-like"/>
    <property type="match status" value="1"/>
</dbReference>
<dbReference type="InterPro" id="IPR013786">
    <property type="entry name" value="AcylCoA_DH/ox_N"/>
</dbReference>
<protein>
    <recommendedName>
        <fullName evidence="10">Dibenzothiophene monooxygenase</fullName>
        <ecNumber evidence="9">1.14.14.21</ecNumber>
    </recommendedName>
</protein>
<dbReference type="Gene3D" id="1.20.140.10">
    <property type="entry name" value="Butyryl-CoA Dehydrogenase, subunit A, domain 3"/>
    <property type="match status" value="1"/>
</dbReference>
<dbReference type="Pfam" id="PF08028">
    <property type="entry name" value="Acyl-CoA_dh_2"/>
    <property type="match status" value="1"/>
</dbReference>
<feature type="domain" description="Acyl-CoA dehydrogenase C-terminal" evidence="16">
    <location>
        <begin position="244"/>
        <end position="381"/>
    </location>
</feature>
<dbReference type="EMBL" id="MRBO01000731">
    <property type="protein sequence ID" value="KAB2582124.1"/>
    <property type="molecule type" value="Genomic_DNA"/>
</dbReference>
<comment type="subcellular location">
    <subcellularLocation>
        <location evidence="1">Cytoplasm</location>
    </subcellularLocation>
</comment>
<evidence type="ECO:0000256" key="4">
    <source>
        <dbReference type="ARBA" id="ARBA00022741"/>
    </source>
</evidence>
<organism evidence="17 18">
    <name type="scientific">Rhodococcus erythropolis</name>
    <name type="common">Arthrobacter picolinophilus</name>
    <dbReference type="NCBI Taxonomy" id="1833"/>
    <lineage>
        <taxon>Bacteria</taxon>
        <taxon>Bacillati</taxon>
        <taxon>Actinomycetota</taxon>
        <taxon>Actinomycetes</taxon>
        <taxon>Mycobacteriales</taxon>
        <taxon>Nocardiaceae</taxon>
        <taxon>Rhodococcus</taxon>
        <taxon>Rhodococcus erythropolis group</taxon>
    </lineage>
</organism>
<evidence type="ECO:0000256" key="5">
    <source>
        <dbReference type="ARBA" id="ARBA00023002"/>
    </source>
</evidence>
<dbReference type="InterPro" id="IPR009100">
    <property type="entry name" value="AcylCoA_DH/oxidase_NM_dom_sf"/>
</dbReference>
<dbReference type="Proteomes" id="UP000325576">
    <property type="component" value="Unassembled WGS sequence"/>
</dbReference>
<evidence type="ECO:0000256" key="8">
    <source>
        <dbReference type="ARBA" id="ARBA00034317"/>
    </source>
</evidence>
<feature type="domain" description="Acyl-CoA dehydrogenase/oxidase N-terminal" evidence="15">
    <location>
        <begin position="40"/>
        <end position="118"/>
    </location>
</feature>
<keyword evidence="6" id="KW-0503">Monooxygenase</keyword>
<comment type="pathway">
    <text evidence="7">Sulfur metabolism; dibenzothiophene degradation.</text>
</comment>
<evidence type="ECO:0000256" key="10">
    <source>
        <dbReference type="ARBA" id="ARBA00034345"/>
    </source>
</evidence>
<dbReference type="PIRSF" id="PIRSF016578">
    <property type="entry name" value="HsaA"/>
    <property type="match status" value="1"/>
</dbReference>
<evidence type="ECO:0000259" key="16">
    <source>
        <dbReference type="Pfam" id="PF08028"/>
    </source>
</evidence>
<dbReference type="PANTHER" id="PTHR43884:SF12">
    <property type="entry name" value="ISOVALERYL-COA DEHYDROGENASE, MITOCHONDRIAL-RELATED"/>
    <property type="match status" value="1"/>
</dbReference>
<accession>A0A5N5E1L9</accession>
<comment type="similarity">
    <text evidence="8">Belongs to the DszC flavin monooxygenase family.</text>
</comment>
<dbReference type="GO" id="GO:0050660">
    <property type="term" value="F:flavin adenine dinucleotide binding"/>
    <property type="evidence" value="ECO:0007669"/>
    <property type="project" value="InterPro"/>
</dbReference>
<comment type="catalytic activity">
    <reaction evidence="13">
        <text>dibenzothiophene + 2 FMNH2 + 2 O2 = dibenzothiophene 5,5-dioxide + 2 FMN + 2 H2O + 2 H(+)</text>
        <dbReference type="Rhea" id="RHEA:49072"/>
        <dbReference type="ChEBI" id="CHEBI:15377"/>
        <dbReference type="ChEBI" id="CHEBI:15378"/>
        <dbReference type="ChEBI" id="CHEBI:15379"/>
        <dbReference type="ChEBI" id="CHEBI:23681"/>
        <dbReference type="ChEBI" id="CHEBI:57618"/>
        <dbReference type="ChEBI" id="CHEBI:58210"/>
        <dbReference type="ChEBI" id="CHEBI:90356"/>
        <dbReference type="EC" id="1.14.14.21"/>
    </reaction>
</comment>
<keyword evidence="4" id="KW-0547">Nucleotide-binding</keyword>
<evidence type="ECO:0000256" key="2">
    <source>
        <dbReference type="ARBA" id="ARBA00022630"/>
    </source>
</evidence>
<dbReference type="GO" id="GO:0005737">
    <property type="term" value="C:cytoplasm"/>
    <property type="evidence" value="ECO:0007669"/>
    <property type="project" value="UniProtKB-SubCell"/>
</dbReference>
<evidence type="ECO:0000256" key="7">
    <source>
        <dbReference type="ARBA" id="ARBA00034307"/>
    </source>
</evidence>
<comment type="caution">
    <text evidence="17">The sequence shown here is derived from an EMBL/GenBank/DDBJ whole genome shotgun (WGS) entry which is preliminary data.</text>
</comment>
<feature type="domain" description="Acyl-CoA oxidase/dehydrogenase middle" evidence="14">
    <location>
        <begin position="133"/>
        <end position="214"/>
    </location>
</feature>
<dbReference type="GO" id="GO:0008470">
    <property type="term" value="F:3-methylbutanoyl-CoA dehydrogenase activity"/>
    <property type="evidence" value="ECO:0007669"/>
    <property type="project" value="TreeGrafter"/>
</dbReference>
<dbReference type="Pfam" id="PF02771">
    <property type="entry name" value="Acyl-CoA_dh_N"/>
    <property type="match status" value="1"/>
</dbReference>
<dbReference type="InterPro" id="IPR013107">
    <property type="entry name" value="Acyl-CoA_DH_C"/>
</dbReference>
<evidence type="ECO:0000313" key="18">
    <source>
        <dbReference type="Proteomes" id="UP000325576"/>
    </source>
</evidence>
<dbReference type="InterPro" id="IPR046373">
    <property type="entry name" value="Acyl-CoA_Oxase/DH_mid-dom_sf"/>
</dbReference>
<sequence>MALTHTAPIHEEPTSVEFSALFDRLRDDASGREVRGENAYEQIKWIKAERFGTITLPTELGGRGYTTRDLLTVVIRLAEADPIVAHVLRAHFWQVKQILRLPDSPQRDRWISAIRRGELFGNASSEQGSIAAGSYDFQTRLEKSSAGTFRLSGTKFYSTGSLFSDWIMVSAKTSGDGVGFVIVPTNRVGVELVDDWDGIGQNRTGTGTTIFRDVEVTEDEIIYLRTLGSGVPAVNDVPLLQLYLNAVIVGILRNTTADAVDLLHSRTRSFDHAPSAVPASDPVLQKVVGELSSTTFAAEATVLAAANAVDQAYASELAGNPAANLFNEASLAGAQAKVHIDKIAIQAASTIFDVGGASSASRAKNLDRHWRNIRTLTLHNPTDYKAIAIGNLLVNGTALPRNGYF</sequence>
<proteinExistence type="inferred from homology"/>
<reference evidence="17 18" key="1">
    <citation type="journal article" date="2017" name="Poromechanics V (2013)">
        <title>Genomic Characterization of the Arsenic-Tolerant Actinobacterium, &lt;i&gt;Rhodococcus erythropolis&lt;/i&gt; S43.</title>
        <authorList>
            <person name="Retamal-Morales G."/>
            <person name="Mehnert M."/>
            <person name="Schwabe R."/>
            <person name="Tischler D."/>
            <person name="Schloemann M."/>
            <person name="Levican G.J."/>
        </authorList>
    </citation>
    <scope>NUCLEOTIDE SEQUENCE [LARGE SCALE GENOMIC DNA]</scope>
    <source>
        <strain evidence="17 18">S43</strain>
    </source>
</reference>
<dbReference type="Pfam" id="PF02770">
    <property type="entry name" value="Acyl-CoA_dh_M"/>
    <property type="match status" value="1"/>
</dbReference>